<sequence length="434" mass="47842">MRKLHFMWLAVVLPAGLLRAQPLTRDEAVRIALKNNLGIELAKNNAEAAAIYNSYGIAGGLPVVTGSISDQEQSTSIKQEYANPANNKSSNNAFSNNLSGQVNGYVLLYNGERVVTAKKRLGTQESQARQLLNSRALMLVNNVLLKYYDVVRQQSYARTLQASIDAQKQQLAIVQAQQSVGLANNADLFQSQVDLNTQIQNLQAQQLVIDQGKTDLLTLLTLNPDSVIAVEDTILIDKSIRLPDILGAVQTTNPDIIAANEQISINQYVEKETGAQRYPSLGANAGYNYSRTRNSAGFSLLNLNYGPYAAVTLNIPIFNGNIYRKQQQVAGLNIRNAALVRDTLLLNYTANAVKNFQAYTNNLQQVETAKANYELSQKLLDLVMKRFQLRQATIVDVKNAQQSFENAGFLLVNVSYAAKAAEIALRRYANQLTN</sequence>
<keyword evidence="4" id="KW-1134">Transmembrane beta strand</keyword>
<evidence type="ECO:0000256" key="7">
    <source>
        <dbReference type="ARBA" id="ARBA00023237"/>
    </source>
</evidence>
<reference evidence="8" key="1">
    <citation type="journal article" date="2014" name="Int. J. Syst. Evol. Microbiol.">
        <title>Complete genome sequence of Corynebacterium casei LMG S-19264T (=DSM 44701T), isolated from a smear-ripened cheese.</title>
        <authorList>
            <consortium name="US DOE Joint Genome Institute (JGI-PGF)"/>
            <person name="Walter F."/>
            <person name="Albersmeier A."/>
            <person name="Kalinowski J."/>
            <person name="Ruckert C."/>
        </authorList>
    </citation>
    <scope>NUCLEOTIDE SEQUENCE</scope>
    <source>
        <strain evidence="8">CGMCC 1.15448</strain>
    </source>
</reference>
<dbReference type="Gene3D" id="1.20.1600.10">
    <property type="entry name" value="Outer membrane efflux proteins (OEP)"/>
    <property type="match status" value="1"/>
</dbReference>
<dbReference type="Pfam" id="PF02321">
    <property type="entry name" value="OEP"/>
    <property type="match status" value="1"/>
</dbReference>
<evidence type="ECO:0000256" key="2">
    <source>
        <dbReference type="ARBA" id="ARBA00007613"/>
    </source>
</evidence>
<comment type="similarity">
    <text evidence="2">Belongs to the outer membrane factor (OMF) (TC 1.B.17) family.</text>
</comment>
<dbReference type="GO" id="GO:1990281">
    <property type="term" value="C:efflux pump complex"/>
    <property type="evidence" value="ECO:0007669"/>
    <property type="project" value="TreeGrafter"/>
</dbReference>
<keyword evidence="3" id="KW-0813">Transport</keyword>
<dbReference type="Proteomes" id="UP000607559">
    <property type="component" value="Unassembled WGS sequence"/>
</dbReference>
<evidence type="ECO:0000313" key="8">
    <source>
        <dbReference type="EMBL" id="GGA83001.1"/>
    </source>
</evidence>
<dbReference type="SUPFAM" id="SSF56954">
    <property type="entry name" value="Outer membrane efflux proteins (OEP)"/>
    <property type="match status" value="1"/>
</dbReference>
<evidence type="ECO:0000256" key="1">
    <source>
        <dbReference type="ARBA" id="ARBA00004442"/>
    </source>
</evidence>
<dbReference type="AlphaFoldDB" id="A0A8J2U6Y5"/>
<keyword evidence="9" id="KW-1185">Reference proteome</keyword>
<proteinExistence type="inferred from homology"/>
<keyword evidence="6" id="KW-0472">Membrane</keyword>
<protein>
    <submittedName>
        <fullName evidence="8">Transporter</fullName>
    </submittedName>
</protein>
<keyword evidence="5" id="KW-0812">Transmembrane</keyword>
<reference evidence="8" key="2">
    <citation type="submission" date="2020-09" db="EMBL/GenBank/DDBJ databases">
        <authorList>
            <person name="Sun Q."/>
            <person name="Zhou Y."/>
        </authorList>
    </citation>
    <scope>NUCLEOTIDE SEQUENCE</scope>
    <source>
        <strain evidence="8">CGMCC 1.15448</strain>
    </source>
</reference>
<gene>
    <name evidence="8" type="ORF">GCM10011511_02520</name>
</gene>
<dbReference type="InterPro" id="IPR051906">
    <property type="entry name" value="TolC-like"/>
</dbReference>
<dbReference type="RefSeq" id="WP_188927721.1">
    <property type="nucleotide sequence ID" value="NZ_BMJC01000001.1"/>
</dbReference>
<organism evidence="8 9">
    <name type="scientific">Puia dinghuensis</name>
    <dbReference type="NCBI Taxonomy" id="1792502"/>
    <lineage>
        <taxon>Bacteria</taxon>
        <taxon>Pseudomonadati</taxon>
        <taxon>Bacteroidota</taxon>
        <taxon>Chitinophagia</taxon>
        <taxon>Chitinophagales</taxon>
        <taxon>Chitinophagaceae</taxon>
        <taxon>Puia</taxon>
    </lineage>
</organism>
<comment type="subcellular location">
    <subcellularLocation>
        <location evidence="1">Cell outer membrane</location>
    </subcellularLocation>
</comment>
<evidence type="ECO:0000313" key="9">
    <source>
        <dbReference type="Proteomes" id="UP000607559"/>
    </source>
</evidence>
<name>A0A8J2U6Y5_9BACT</name>
<comment type="caution">
    <text evidence="8">The sequence shown here is derived from an EMBL/GenBank/DDBJ whole genome shotgun (WGS) entry which is preliminary data.</text>
</comment>
<evidence type="ECO:0000256" key="4">
    <source>
        <dbReference type="ARBA" id="ARBA00022452"/>
    </source>
</evidence>
<evidence type="ECO:0000256" key="6">
    <source>
        <dbReference type="ARBA" id="ARBA00023136"/>
    </source>
</evidence>
<dbReference type="EMBL" id="BMJC01000001">
    <property type="protein sequence ID" value="GGA83001.1"/>
    <property type="molecule type" value="Genomic_DNA"/>
</dbReference>
<dbReference type="InterPro" id="IPR003423">
    <property type="entry name" value="OMP_efflux"/>
</dbReference>
<evidence type="ECO:0000256" key="5">
    <source>
        <dbReference type="ARBA" id="ARBA00022692"/>
    </source>
</evidence>
<accession>A0A8J2U6Y5</accession>
<dbReference type="GO" id="GO:0015288">
    <property type="term" value="F:porin activity"/>
    <property type="evidence" value="ECO:0007669"/>
    <property type="project" value="TreeGrafter"/>
</dbReference>
<dbReference type="PANTHER" id="PTHR30026">
    <property type="entry name" value="OUTER MEMBRANE PROTEIN TOLC"/>
    <property type="match status" value="1"/>
</dbReference>
<evidence type="ECO:0000256" key="3">
    <source>
        <dbReference type="ARBA" id="ARBA00022448"/>
    </source>
</evidence>
<dbReference type="PANTHER" id="PTHR30026:SF20">
    <property type="entry name" value="OUTER MEMBRANE PROTEIN TOLC"/>
    <property type="match status" value="1"/>
</dbReference>
<dbReference type="GO" id="GO:0009279">
    <property type="term" value="C:cell outer membrane"/>
    <property type="evidence" value="ECO:0007669"/>
    <property type="project" value="UniProtKB-SubCell"/>
</dbReference>
<keyword evidence="7" id="KW-0998">Cell outer membrane</keyword>
<dbReference type="GO" id="GO:0015562">
    <property type="term" value="F:efflux transmembrane transporter activity"/>
    <property type="evidence" value="ECO:0007669"/>
    <property type="project" value="InterPro"/>
</dbReference>